<gene>
    <name evidence="5" type="ORF">PXEA_LOCUS26502</name>
</gene>
<keyword evidence="6" id="KW-1185">Reference proteome</keyword>
<dbReference type="Pfam" id="PF00023">
    <property type="entry name" value="Ank"/>
    <property type="match status" value="2"/>
</dbReference>
<dbReference type="InterPro" id="IPR002110">
    <property type="entry name" value="Ankyrin_rpt"/>
</dbReference>
<evidence type="ECO:0000256" key="3">
    <source>
        <dbReference type="PROSITE-ProRule" id="PRU00023"/>
    </source>
</evidence>
<dbReference type="InterPro" id="IPR036770">
    <property type="entry name" value="Ankyrin_rpt-contain_sf"/>
</dbReference>
<feature type="repeat" description="ANK" evidence="3">
    <location>
        <begin position="121"/>
        <end position="153"/>
    </location>
</feature>
<dbReference type="PROSITE" id="PS50297">
    <property type="entry name" value="ANK_REP_REGION"/>
    <property type="match status" value="1"/>
</dbReference>
<dbReference type="Gene3D" id="1.25.40.20">
    <property type="entry name" value="Ankyrin repeat-containing domain"/>
    <property type="match status" value="1"/>
</dbReference>
<sequence>MQSMAATAAALASSACVLGSGSESHQLHHIPTPIGSGYQVGSASRVCVGEELSSVRGSGGSISNTTTGGGGGHDHGSGNRNAGGENATTAGYTCLSAGSGQSSSTDDPLAGLLDLNATDALGRTALHWAAVTDQPEVVRHLLAAGASLDSQTQRDETSLALAAREGALSVCGLLLAGGANPDLADHLDRTPRQLAEISGHEAVVRLLISASTAAAAATATGQLVTVLSDEASSTFACVANIHHQRTPHSSQHAHLQSNMMHSHSQQTQHQSQEPQLQQQQQHQHQLNAHHQQSNGLTTSSPDARGGSASAYYQLAPLASPMAAW</sequence>
<protein>
    <submittedName>
        <fullName evidence="5">Uncharacterized protein</fullName>
    </submittedName>
</protein>
<reference evidence="5" key="1">
    <citation type="submission" date="2018-11" db="EMBL/GenBank/DDBJ databases">
        <authorList>
            <consortium name="Pathogen Informatics"/>
        </authorList>
    </citation>
    <scope>NUCLEOTIDE SEQUENCE</scope>
</reference>
<dbReference type="SUPFAM" id="SSF48403">
    <property type="entry name" value="Ankyrin repeat"/>
    <property type="match status" value="1"/>
</dbReference>
<dbReference type="PANTHER" id="PTHR24201:SF15">
    <property type="entry name" value="ANKYRIN REPEAT DOMAIN-CONTAINING PROTEIN 66"/>
    <property type="match status" value="1"/>
</dbReference>
<feature type="region of interest" description="Disordered" evidence="4">
    <location>
        <begin position="243"/>
        <end position="304"/>
    </location>
</feature>
<accession>A0A448XBK8</accession>
<dbReference type="Proteomes" id="UP000784294">
    <property type="component" value="Unassembled WGS sequence"/>
</dbReference>
<keyword evidence="2 3" id="KW-0040">ANK repeat</keyword>
<evidence type="ECO:0000313" key="6">
    <source>
        <dbReference type="Proteomes" id="UP000784294"/>
    </source>
</evidence>
<comment type="caution">
    <text evidence="5">The sequence shown here is derived from an EMBL/GenBank/DDBJ whole genome shotgun (WGS) entry which is preliminary data.</text>
</comment>
<name>A0A448XBK8_9PLAT</name>
<evidence type="ECO:0000256" key="4">
    <source>
        <dbReference type="SAM" id="MobiDB-lite"/>
    </source>
</evidence>
<dbReference type="OrthoDB" id="283575at2759"/>
<feature type="repeat" description="ANK" evidence="3">
    <location>
        <begin position="154"/>
        <end position="186"/>
    </location>
</feature>
<keyword evidence="1" id="KW-0677">Repeat</keyword>
<feature type="region of interest" description="Disordered" evidence="4">
    <location>
        <begin position="54"/>
        <end position="84"/>
    </location>
</feature>
<dbReference type="SMART" id="SM00248">
    <property type="entry name" value="ANK"/>
    <property type="match status" value="3"/>
</dbReference>
<dbReference type="PROSITE" id="PS50088">
    <property type="entry name" value="ANK_REPEAT"/>
    <property type="match status" value="2"/>
</dbReference>
<proteinExistence type="predicted"/>
<dbReference type="AlphaFoldDB" id="A0A448XBK8"/>
<feature type="compositionally biased region" description="Low complexity" evidence="4">
    <location>
        <begin position="254"/>
        <end position="294"/>
    </location>
</feature>
<evidence type="ECO:0000313" key="5">
    <source>
        <dbReference type="EMBL" id="VEL33062.1"/>
    </source>
</evidence>
<organism evidence="5 6">
    <name type="scientific">Protopolystoma xenopodis</name>
    <dbReference type="NCBI Taxonomy" id="117903"/>
    <lineage>
        <taxon>Eukaryota</taxon>
        <taxon>Metazoa</taxon>
        <taxon>Spiralia</taxon>
        <taxon>Lophotrochozoa</taxon>
        <taxon>Platyhelminthes</taxon>
        <taxon>Monogenea</taxon>
        <taxon>Polyopisthocotylea</taxon>
        <taxon>Polystomatidea</taxon>
        <taxon>Polystomatidae</taxon>
        <taxon>Protopolystoma</taxon>
    </lineage>
</organism>
<dbReference type="PANTHER" id="PTHR24201">
    <property type="entry name" value="ANK_REP_REGION DOMAIN-CONTAINING PROTEIN"/>
    <property type="match status" value="1"/>
</dbReference>
<dbReference type="EMBL" id="CAAALY010245106">
    <property type="protein sequence ID" value="VEL33062.1"/>
    <property type="molecule type" value="Genomic_DNA"/>
</dbReference>
<evidence type="ECO:0000256" key="2">
    <source>
        <dbReference type="ARBA" id="ARBA00023043"/>
    </source>
</evidence>
<dbReference type="InterPro" id="IPR050776">
    <property type="entry name" value="Ank_Repeat/CDKN_Inhibitor"/>
</dbReference>
<evidence type="ECO:0000256" key="1">
    <source>
        <dbReference type="ARBA" id="ARBA00022737"/>
    </source>
</evidence>